<evidence type="ECO:0000313" key="2">
    <source>
        <dbReference type="Proteomes" id="UP000207598"/>
    </source>
</evidence>
<proteinExistence type="predicted"/>
<dbReference type="PANTHER" id="PTHR37950">
    <property type="entry name" value="4-HYDROXYPHENYLACETATE CATABOLISM PROTEIN"/>
    <property type="match status" value="1"/>
</dbReference>
<dbReference type="OrthoDB" id="9814215at2"/>
<organism evidence="1 2">
    <name type="scientific">Maliponia aquimaris</name>
    <dbReference type="NCBI Taxonomy" id="1673631"/>
    <lineage>
        <taxon>Bacteria</taxon>
        <taxon>Pseudomonadati</taxon>
        <taxon>Pseudomonadota</taxon>
        <taxon>Alphaproteobacteria</taxon>
        <taxon>Rhodobacterales</taxon>
        <taxon>Paracoccaceae</taxon>
        <taxon>Maliponia</taxon>
    </lineage>
</organism>
<dbReference type="EC" id="5.3.3.10" evidence="1"/>
<evidence type="ECO:0000313" key="1">
    <source>
        <dbReference type="EMBL" id="SMX43148.1"/>
    </source>
</evidence>
<reference evidence="1 2" key="1">
    <citation type="submission" date="2017-05" db="EMBL/GenBank/DDBJ databases">
        <authorList>
            <person name="Song R."/>
            <person name="Chenine A.L."/>
            <person name="Ruprecht R.M."/>
        </authorList>
    </citation>
    <scope>NUCLEOTIDE SEQUENCE [LARGE SCALE GENOMIC DNA]</scope>
    <source>
        <strain evidence="1 2">CECT 8898</strain>
    </source>
</reference>
<dbReference type="CDD" id="cd00580">
    <property type="entry name" value="CHMI"/>
    <property type="match status" value="1"/>
</dbReference>
<dbReference type="InterPro" id="IPR014347">
    <property type="entry name" value="Tautomerase/MIF_sf"/>
</dbReference>
<dbReference type="PANTHER" id="PTHR37950:SF1">
    <property type="entry name" value="4-HYDROXYPHENYLACETATE CATABOLISM PROTEIN"/>
    <property type="match status" value="1"/>
</dbReference>
<keyword evidence="2" id="KW-1185">Reference proteome</keyword>
<dbReference type="SUPFAM" id="SSF55331">
    <property type="entry name" value="Tautomerase/MIF"/>
    <property type="match status" value="1"/>
</dbReference>
<dbReference type="Pfam" id="PF02962">
    <property type="entry name" value="CHMI"/>
    <property type="match status" value="1"/>
</dbReference>
<gene>
    <name evidence="1" type="primary">hpcD</name>
    <name evidence="1" type="ORF">MAA8898_02753</name>
</gene>
<name>A0A238KKA9_9RHOB</name>
<sequence length="129" mass="13884">MPHLRLEYSPGLEALTDMSALCAALHGAMLKTGIFPLSGIRVRTHRCAEVFVADGHAANHFVAMELIVGTGRTRDVLERAGAQVFAAAKAALAPLLAQPHLLPSLEIREMDANLVWRANSIRPRLGPDA</sequence>
<keyword evidence="1" id="KW-0413">Isomerase</keyword>
<protein>
    <submittedName>
        <fullName evidence="1">5-carboxymethyl-2-hydroxymuconate Delta-isomerase</fullName>
        <ecNumber evidence="1">5.3.3.10</ecNumber>
    </submittedName>
</protein>
<accession>A0A238KKA9</accession>
<dbReference type="Proteomes" id="UP000207598">
    <property type="component" value="Unassembled WGS sequence"/>
</dbReference>
<dbReference type="GO" id="GO:0008704">
    <property type="term" value="F:5-carboxymethyl-2-hydroxymuconate delta-isomerase activity"/>
    <property type="evidence" value="ECO:0007669"/>
    <property type="project" value="UniProtKB-EC"/>
</dbReference>
<dbReference type="AlphaFoldDB" id="A0A238KKA9"/>
<dbReference type="EMBL" id="FXYF01000007">
    <property type="protein sequence ID" value="SMX43148.1"/>
    <property type="molecule type" value="Genomic_DNA"/>
</dbReference>
<dbReference type="InterPro" id="IPR004220">
    <property type="entry name" value="5-COMe_2-OHmuconate_Isoase"/>
</dbReference>
<dbReference type="Gene3D" id="3.30.429.10">
    <property type="entry name" value="Macrophage Migration Inhibitory Factor"/>
    <property type="match status" value="1"/>
</dbReference>
<dbReference type="RefSeq" id="WP_094021577.1">
    <property type="nucleotide sequence ID" value="NZ_FXYF01000007.1"/>
</dbReference>